<dbReference type="Proteomes" id="UP000285286">
    <property type="component" value="Unassembled WGS sequence"/>
</dbReference>
<keyword evidence="1" id="KW-0175">Coiled coil</keyword>
<sequence>MPLANLPYFHPDALRAGFLRHLEHLDARQPLSAAQRQSLQRLGDDPALRVDRLDAVTGDGQAITLDTTLLLSRADWPEVFIYNPDIGLQRFADRRQAKQTLLGLQDNSALMATVLRYAPQAQQQILQRQPAVDFQLNLLAAPLFDSLMLTINDRLADQAAPLHPQQVAPSTATLQQLARTLGNANLDAQSLQTQIGQLAQEYQAMLAQRPSLNSVTRTLLKHELSSFLHKAPPLHAISVQPEGRSTPTLSLLELIWHPADNSQWRASATTAAELPTPLPLLPPALLSHSAGRLRQRLRGQLQAVLMRDEQLSQDYQQQLLALLSTLAERLDITLTPAALPSRRSRILALYDQAIAARLPGNVVKAFNRSSSETDAIGAALRDLQDRARTEAVAAHAPEWLRQASAQDQHAYLQVLAKNLLGANEDYLFDIPDIDTYAREQLQLRLDQDFGPGRYRPEDIQVTTNRWITAPPLPGEIPLSLPASYVRHRQSLVDYALDHYRDWDNAIILVTDLKGELLPPTLRSQYVHKVAKALDIGGHYQRLLQQKFAEHDPDYARRLATFCRQLPGQMLEAAWRARLKGELDRAALRRVTQLLEMPEDRTQQMTPLLLVADSGLEPDPVPGLYLIGNQQAGPLVLYSPYDSCRAYRQFADSRDLLKKIRTTPALQTLLLGRMPLQMRKRYGRGGFEEPHLPFSVESDFDLPFSRPGPITLAWRPIAGSLFKQLFVDNAKMLQDMAHAQLVTLEEARWQTLKSLLGQLWLQASLFLPGRLGTLLGIFQTETSVLQTLEKADRSNWSQSLAELCAALVQGLLVGKDAVGVESLEMFWKKQENSPAPERPQPVDAGGVLSELSGRHTRRVVSREQIAILAVGMRQIQRVNPYRGNLIREAHDTAVTYLVNCHYNISRTTARQLPLQTAGILRDFFNVADVSDTLLLQVSRPIERLLTLLLSRNYSPAHSTRYVMGSRVGAPIDASAFVNPADRSRQIFLLDAFFDNPTINQLPLKGQYAQPAAANLTRAFTLLHELSHLACDTRDITYTLGVAPFADWLIPGPERDWLERAHESGFSAMTPMNKLFKVFDEDTGRLRDLRRSDRKGKKLILKITGAQDLQQARQVFLNDSEKRAQIMLFNADSLALLIYRLGAGLHP</sequence>
<reference evidence="3 4" key="1">
    <citation type="submission" date="2016-10" db="EMBL/GenBank/DDBJ databases">
        <title>Comparative genome analysis of multiple Pseudomonas spp. focuses on biocontrol and plant growth promoting traits.</title>
        <authorList>
            <person name="Tao X.-Y."/>
            <person name="Taylor C.G."/>
        </authorList>
    </citation>
    <scope>NUCLEOTIDE SEQUENCE [LARGE SCALE GENOMIC DNA]</scope>
    <source>
        <strain evidence="3 4">15D11</strain>
    </source>
</reference>
<comment type="caution">
    <text evidence="3">The sequence shown here is derived from an EMBL/GenBank/DDBJ whole genome shotgun (WGS) entry which is preliminary data.</text>
</comment>
<name>A0A423E086_9PSED</name>
<proteinExistence type="predicted"/>
<gene>
    <name evidence="3" type="ORF">BHU25_00310</name>
</gene>
<dbReference type="EMBL" id="MOAM01000004">
    <property type="protein sequence ID" value="ROL78813.1"/>
    <property type="molecule type" value="Genomic_DNA"/>
</dbReference>
<dbReference type="Pfam" id="PF20178">
    <property type="entry name" value="ToxA_N"/>
    <property type="match status" value="1"/>
</dbReference>
<evidence type="ECO:0000313" key="4">
    <source>
        <dbReference type="Proteomes" id="UP000285286"/>
    </source>
</evidence>
<feature type="domain" description="Dermonecrotic toxin N-terminal" evidence="2">
    <location>
        <begin position="429"/>
        <end position="675"/>
    </location>
</feature>
<dbReference type="RefSeq" id="WP_123564368.1">
    <property type="nucleotide sequence ID" value="NZ_MOAM01000004.1"/>
</dbReference>
<dbReference type="GO" id="GO:0008237">
    <property type="term" value="F:metallopeptidase activity"/>
    <property type="evidence" value="ECO:0007669"/>
    <property type="project" value="InterPro"/>
</dbReference>
<feature type="coiled-coil region" evidence="1">
    <location>
        <begin position="174"/>
        <end position="208"/>
    </location>
</feature>
<protein>
    <recommendedName>
        <fullName evidence="2">Dermonecrotic toxin N-terminal domain-containing protein</fullName>
    </recommendedName>
</protein>
<organism evidence="3 4">
    <name type="scientific">Pseudomonas vranovensis</name>
    <dbReference type="NCBI Taxonomy" id="321661"/>
    <lineage>
        <taxon>Bacteria</taxon>
        <taxon>Pseudomonadati</taxon>
        <taxon>Pseudomonadota</taxon>
        <taxon>Gammaproteobacteria</taxon>
        <taxon>Pseudomonadales</taxon>
        <taxon>Pseudomonadaceae</taxon>
        <taxon>Pseudomonas</taxon>
    </lineage>
</organism>
<dbReference type="InterPro" id="IPR046673">
    <property type="entry name" value="ToxA_N"/>
</dbReference>
<evidence type="ECO:0000313" key="3">
    <source>
        <dbReference type="EMBL" id="ROL78813.1"/>
    </source>
</evidence>
<accession>A0A423E086</accession>
<evidence type="ECO:0000259" key="2">
    <source>
        <dbReference type="Pfam" id="PF20178"/>
    </source>
</evidence>
<dbReference type="AlphaFoldDB" id="A0A423E086"/>
<keyword evidence="4" id="KW-1185">Reference proteome</keyword>
<evidence type="ECO:0000256" key="1">
    <source>
        <dbReference type="SAM" id="Coils"/>
    </source>
</evidence>
<dbReference type="InterPro" id="IPR024079">
    <property type="entry name" value="MetalloPept_cat_dom_sf"/>
</dbReference>
<dbReference type="Gene3D" id="3.40.390.10">
    <property type="entry name" value="Collagenase (Catalytic Domain)"/>
    <property type="match status" value="1"/>
</dbReference>